<evidence type="ECO:0000313" key="2">
    <source>
        <dbReference type="EMBL" id="KAK7022587.1"/>
    </source>
</evidence>
<evidence type="ECO:0000256" key="1">
    <source>
        <dbReference type="SAM" id="MobiDB-lite"/>
    </source>
</evidence>
<gene>
    <name evidence="2" type="ORF">R3P38DRAFT_3195983</name>
</gene>
<reference evidence="2 3" key="1">
    <citation type="journal article" date="2024" name="J Genomics">
        <title>Draft genome sequencing and assembly of Favolaschia claudopus CIRM-BRFM 2984 isolated from oak limbs.</title>
        <authorList>
            <person name="Navarro D."/>
            <person name="Drula E."/>
            <person name="Chaduli D."/>
            <person name="Cazenave R."/>
            <person name="Ahrendt S."/>
            <person name="Wang J."/>
            <person name="Lipzen A."/>
            <person name="Daum C."/>
            <person name="Barry K."/>
            <person name="Grigoriev I.V."/>
            <person name="Favel A."/>
            <person name="Rosso M.N."/>
            <person name="Martin F."/>
        </authorList>
    </citation>
    <scope>NUCLEOTIDE SEQUENCE [LARGE SCALE GENOMIC DNA]</scope>
    <source>
        <strain evidence="2 3">CIRM-BRFM 2984</strain>
    </source>
</reference>
<dbReference type="EMBL" id="JAWWNJ010000037">
    <property type="protein sequence ID" value="KAK7022587.1"/>
    <property type="molecule type" value="Genomic_DNA"/>
</dbReference>
<accession>A0AAW0B9Z4</accession>
<comment type="caution">
    <text evidence="2">The sequence shown here is derived from an EMBL/GenBank/DDBJ whole genome shotgun (WGS) entry which is preliminary data.</text>
</comment>
<dbReference type="Proteomes" id="UP001362999">
    <property type="component" value="Unassembled WGS sequence"/>
</dbReference>
<name>A0AAW0B9Z4_9AGAR</name>
<feature type="region of interest" description="Disordered" evidence="1">
    <location>
        <begin position="275"/>
        <end position="303"/>
    </location>
</feature>
<evidence type="ECO:0000313" key="3">
    <source>
        <dbReference type="Proteomes" id="UP001362999"/>
    </source>
</evidence>
<proteinExistence type="predicted"/>
<sequence length="303" mass="33647">MALGIVLPSHLTTNGHLLFVLSVTFENRRVDDDDIDGILSISRGCSLAINNHLNLSPLPSPLYAQTCIVSPDFSGGATFTPTWPSLPSHHDTSHTTTPRTYIEESEMSKSGNYSHIVFSSFLFSPALQMLGSLTHGISDIPPTMRARGFVVPGDYETQNRWDNHTMHDSRRGVRLHPRTLTRERHLERARTQTRAPLPHACRERCCRATSLDALARYFVLRSSREEKRLTMDGAMLSASTLPAQRRRNEFPVCAMSSSHLTNGEHAAYRSVAASTLGPASPPMPSRTVPSAASMRGRHPWKPR</sequence>
<protein>
    <submittedName>
        <fullName evidence="2">Uncharacterized protein</fullName>
    </submittedName>
</protein>
<dbReference type="AlphaFoldDB" id="A0AAW0B9Z4"/>
<organism evidence="2 3">
    <name type="scientific">Favolaschia claudopus</name>
    <dbReference type="NCBI Taxonomy" id="2862362"/>
    <lineage>
        <taxon>Eukaryota</taxon>
        <taxon>Fungi</taxon>
        <taxon>Dikarya</taxon>
        <taxon>Basidiomycota</taxon>
        <taxon>Agaricomycotina</taxon>
        <taxon>Agaricomycetes</taxon>
        <taxon>Agaricomycetidae</taxon>
        <taxon>Agaricales</taxon>
        <taxon>Marasmiineae</taxon>
        <taxon>Mycenaceae</taxon>
        <taxon>Favolaschia</taxon>
    </lineage>
</organism>
<keyword evidence="3" id="KW-1185">Reference proteome</keyword>